<dbReference type="PANTHER" id="PTHR47079">
    <property type="entry name" value="REGULATOR OF G-PROTEIN SIGNALING PROTEIN-LIKE"/>
    <property type="match status" value="1"/>
</dbReference>
<dbReference type="Pfam" id="PF00615">
    <property type="entry name" value="RGS"/>
    <property type="match status" value="1"/>
</dbReference>
<comment type="caution">
    <text evidence="2">The sequence shown here is derived from an EMBL/GenBank/DDBJ whole genome shotgun (WGS) entry which is preliminary data.</text>
</comment>
<evidence type="ECO:0000313" key="3">
    <source>
        <dbReference type="Proteomes" id="UP001488838"/>
    </source>
</evidence>
<dbReference type="EMBL" id="JBBHLL010000041">
    <property type="protein sequence ID" value="KAK7825255.1"/>
    <property type="molecule type" value="Genomic_DNA"/>
</dbReference>
<reference evidence="2 3" key="1">
    <citation type="journal article" date="2023" name="bioRxiv">
        <title>Conserved and derived expression patterns and positive selection on dental genes reveal complex evolutionary context of ever-growing rodent molars.</title>
        <authorList>
            <person name="Calamari Z.T."/>
            <person name="Song A."/>
            <person name="Cohen E."/>
            <person name="Akter M."/>
            <person name="Roy R.D."/>
            <person name="Hallikas O."/>
            <person name="Christensen M.M."/>
            <person name="Li P."/>
            <person name="Marangoni P."/>
            <person name="Jernvall J."/>
            <person name="Klein O.D."/>
        </authorList>
    </citation>
    <scope>NUCLEOTIDE SEQUENCE [LARGE SCALE GENOMIC DNA]</scope>
    <source>
        <strain evidence="2">V071</strain>
    </source>
</reference>
<dbReference type="InterPro" id="IPR016137">
    <property type="entry name" value="RGS"/>
</dbReference>
<accession>A0AAW0JEI0</accession>
<keyword evidence="3" id="KW-1185">Reference proteome</keyword>
<dbReference type="PROSITE" id="PS50132">
    <property type="entry name" value="RGS"/>
    <property type="match status" value="1"/>
</dbReference>
<dbReference type="Proteomes" id="UP001488838">
    <property type="component" value="Unassembled WGS sequence"/>
</dbReference>
<name>A0AAW0JEI0_MYOGA</name>
<evidence type="ECO:0000259" key="1">
    <source>
        <dbReference type="PROSITE" id="PS50132"/>
    </source>
</evidence>
<sequence length="1155" mass="133989">MVRRNSILAVLFSPHAEIIGSTNLIILLEDEIFADFFNTFLSLPIAKYKGLLTWLEKYRLPFFCKTDLCFHYILCQELISFIKSPEGGEELLDFWILAEKILSIDETDEYVRDYYLSLLLMLKATHLQEGSRVVTLCNMNIKSLLNLSIWHPNQSTTRREILSHMQKVALFKIQSYWLPNFYTHAKMTMANEEACHGLMQEYETRLCSVCCTHAGGLPLNMSIKKSHHSQKKYSSRKAKKKLWQLIDPILWSLETDPKPEVSINPQQGTSLPENVVLQKPSLGEDSSQEAIIYFLNKDTHHAKKPTVKKKSKIQLHMEGLFETTYSNHLRTSTPIINHTAPLAVKKSPKQGISFGYTHWALCADACAGGPFRYHLKKMNMDVEVKLLDLWQDLQHFLSVLMSNRRSGNALFRHMLGNRICELYLNEQMGPPVPLKPQTIQGLKKLLPSGDVNPWIPKAQKEICKVLSPWYDEFLNEEDYWFLIFTVGAILYCGGFGREGETQTRFIKARWHKREATSKEENIHLYKRIQESLVLGQDVTKMTFEELAYKNPKLAIEKISEDYKIYCEKAPAKGKCLSMNILSQPTWTPHTVPAFWYILQFLLLFRILQLCGPSAYGPSESFDVPRRIVDLVSAVSKEGFTVEIIKQPKHASSQRKTSFARKAVTRKPSMRPRLKEIMFKELKECMITIINQLEKINNETNYKTTKFRAGVEKAKQLDEILLDRNSRLNLEEESGNWKMAQETLSGLKENLTEILLNSQHLECFRAFLRDRKAENPLLFLIAVQKIMMETNEKTYKAALENITKTYFHGKVPPEEMLQCDAPLIKEIIHMRHITTTTLLMLQGYVMKSLEEKWFKEYQDLFPQRPVEVEVEAHSAPQRKPSKAAAHLQESQRKGWLKMISFIKSFCNYRRVMKNPKKCQQLIDFIHLEMFNTKENFSASPTITSARHTPISPGSRSTDQENGEIFLIKRRIFGHRIITINFAANDLYFFSEMEKFNDLVSSAHMLQINRAYNENDIILMRSKLNIILKLFLISDVPPKLRVNISESQKDIILAAITEGHLDRTIFHGAIMSVFPVIMYFWKRFCNWKATRSYEEYMGKKFKDGRSPPKPIYKYPPWSGGDHAVLRFTLLRGVEWFRPQQTREAVANSVQNCELELY</sequence>
<feature type="domain" description="RGS" evidence="1">
    <location>
        <begin position="749"/>
        <end position="806"/>
    </location>
</feature>
<proteinExistence type="predicted"/>
<dbReference type="InterPro" id="IPR044926">
    <property type="entry name" value="RGS_subdomain_2"/>
</dbReference>
<protein>
    <recommendedName>
        <fullName evidence="1">RGS domain-containing protein</fullName>
    </recommendedName>
</protein>
<dbReference type="SUPFAM" id="SSF48097">
    <property type="entry name" value="Regulator of G-protein signaling, RGS"/>
    <property type="match status" value="3"/>
</dbReference>
<dbReference type="InterPro" id="IPR036305">
    <property type="entry name" value="RGS_sf"/>
</dbReference>
<dbReference type="InterPro" id="IPR053282">
    <property type="entry name" value="RGS_domain-containing"/>
</dbReference>
<organism evidence="2 3">
    <name type="scientific">Myodes glareolus</name>
    <name type="common">Bank vole</name>
    <name type="synonym">Clethrionomys glareolus</name>
    <dbReference type="NCBI Taxonomy" id="447135"/>
    <lineage>
        <taxon>Eukaryota</taxon>
        <taxon>Metazoa</taxon>
        <taxon>Chordata</taxon>
        <taxon>Craniata</taxon>
        <taxon>Vertebrata</taxon>
        <taxon>Euteleostomi</taxon>
        <taxon>Mammalia</taxon>
        <taxon>Eutheria</taxon>
        <taxon>Euarchontoglires</taxon>
        <taxon>Glires</taxon>
        <taxon>Rodentia</taxon>
        <taxon>Myomorpha</taxon>
        <taxon>Muroidea</taxon>
        <taxon>Cricetidae</taxon>
        <taxon>Arvicolinae</taxon>
        <taxon>Myodes</taxon>
    </lineage>
</organism>
<gene>
    <name evidence="2" type="ORF">U0070_009744</name>
</gene>
<evidence type="ECO:0000313" key="2">
    <source>
        <dbReference type="EMBL" id="KAK7825255.1"/>
    </source>
</evidence>
<dbReference type="AlphaFoldDB" id="A0AAW0JEI0"/>
<dbReference type="PANTHER" id="PTHR47079:SF1">
    <property type="entry name" value="REGULATOR OF G-PROTEIN SIGNALING PROTEIN-LIKE"/>
    <property type="match status" value="1"/>
</dbReference>
<dbReference type="Gene3D" id="1.10.167.10">
    <property type="entry name" value="Regulator of G-protein Signalling 4, domain 2"/>
    <property type="match status" value="1"/>
</dbReference>